<dbReference type="Gene3D" id="3.10.50.30">
    <property type="entry name" value="Transcription elongation factor, GreA/GreB, C-terminal domain"/>
    <property type="match status" value="1"/>
</dbReference>
<reference evidence="2" key="2">
    <citation type="submission" date="2023-02" db="EMBL/GenBank/DDBJ databases">
        <authorList>
            <person name="Rayyan A."/>
            <person name="Meyer T."/>
            <person name="Kyndt J.A."/>
        </authorList>
    </citation>
    <scope>NUCLEOTIDE SEQUENCE</scope>
    <source>
        <strain evidence="2">DSM 9987</strain>
    </source>
</reference>
<keyword evidence="2" id="KW-0418">Kinase</keyword>
<dbReference type="Pfam" id="PF01272">
    <property type="entry name" value="GreA_GreB"/>
    <property type="match status" value="1"/>
</dbReference>
<organism evidence="2 3">
    <name type="scientific">Rhodoplanes tepidamans</name>
    <name type="common">Rhodoplanes cryptolactis</name>
    <dbReference type="NCBI Taxonomy" id="200616"/>
    <lineage>
        <taxon>Bacteria</taxon>
        <taxon>Pseudomonadati</taxon>
        <taxon>Pseudomonadota</taxon>
        <taxon>Alphaproteobacteria</taxon>
        <taxon>Hyphomicrobiales</taxon>
        <taxon>Nitrobacteraceae</taxon>
        <taxon>Rhodoplanes</taxon>
    </lineage>
</organism>
<evidence type="ECO:0000313" key="2">
    <source>
        <dbReference type="EMBL" id="MDC7785423.1"/>
    </source>
</evidence>
<evidence type="ECO:0000313" key="3">
    <source>
        <dbReference type="Proteomes" id="UP001165652"/>
    </source>
</evidence>
<sequence length="146" mass="15586">MSTHTLPPIALRPDDRIRLEQLAHANLSRVPETADYLAREVERAQALPPGDSGGDHVAMNSWVTFRDETTGRTRRVMLVYPEQADVSAGRISVLTPIGAALVGLSKGQSIDWTTPSGEERALTVLSVGDEAIDATAPEPETTGTAA</sequence>
<dbReference type="NCBIfam" id="NF004396">
    <property type="entry name" value="PRK05753.1"/>
    <property type="match status" value="1"/>
</dbReference>
<gene>
    <name evidence="2" type="primary">rnk</name>
    <name evidence="2" type="ORF">PQJ73_06995</name>
</gene>
<keyword evidence="3" id="KW-1185">Reference proteome</keyword>
<dbReference type="EMBL" id="JAQQLI010000007">
    <property type="protein sequence ID" value="MDC7785423.1"/>
    <property type="molecule type" value="Genomic_DNA"/>
</dbReference>
<dbReference type="PANTHER" id="PTHR30437">
    <property type="entry name" value="TRANSCRIPTION ELONGATION FACTOR GREA"/>
    <property type="match status" value="1"/>
</dbReference>
<keyword evidence="2" id="KW-0808">Transferase</keyword>
<protein>
    <submittedName>
        <fullName evidence="2">Nucleoside diphosphate kinase regulator</fullName>
    </submittedName>
</protein>
<dbReference type="InterPro" id="IPR023459">
    <property type="entry name" value="Tscrpt_elong_fac_GreA/B_fam"/>
</dbReference>
<proteinExistence type="predicted"/>
<dbReference type="Proteomes" id="UP001165652">
    <property type="component" value="Unassembled WGS sequence"/>
</dbReference>
<feature type="domain" description="Transcription elongation factor GreA/GreB C-terminal" evidence="1">
    <location>
        <begin position="55"/>
        <end position="127"/>
    </location>
</feature>
<evidence type="ECO:0000259" key="1">
    <source>
        <dbReference type="Pfam" id="PF01272"/>
    </source>
</evidence>
<comment type="caution">
    <text evidence="2">The sequence shown here is derived from an EMBL/GenBank/DDBJ whole genome shotgun (WGS) entry which is preliminary data.</text>
</comment>
<accession>A0ABT5J760</accession>
<dbReference type="GO" id="GO:0016301">
    <property type="term" value="F:kinase activity"/>
    <property type="evidence" value="ECO:0007669"/>
    <property type="project" value="UniProtKB-KW"/>
</dbReference>
<dbReference type="InterPro" id="IPR001437">
    <property type="entry name" value="Tscrpt_elong_fac_GreA/B_C"/>
</dbReference>
<dbReference type="PANTHER" id="PTHR30437:SF5">
    <property type="entry name" value="REGULATOR OF NUCLEOSIDE DIPHOSPHATE KINASE"/>
    <property type="match status" value="1"/>
</dbReference>
<name>A0ABT5J760_RHOTP</name>
<reference evidence="2" key="1">
    <citation type="journal article" date="2023" name="Microbiol Resour">
        <title>Genome Sequences of Rhodoplanes serenus and Two Thermotolerant Strains, Rhodoplanes tepidamans and 'Rhodoplanes cryptolactis,' Further Refine the Genus.</title>
        <authorList>
            <person name="Rayyan A.A."/>
            <person name="Kyndt J.A."/>
        </authorList>
    </citation>
    <scope>NUCLEOTIDE SEQUENCE</scope>
    <source>
        <strain evidence="2">DSM 9987</strain>
    </source>
</reference>
<dbReference type="InterPro" id="IPR036953">
    <property type="entry name" value="GreA/GreB_C_sf"/>
</dbReference>
<dbReference type="SUPFAM" id="SSF54534">
    <property type="entry name" value="FKBP-like"/>
    <property type="match status" value="1"/>
</dbReference>
<dbReference type="RefSeq" id="WP_272776267.1">
    <property type="nucleotide sequence ID" value="NZ_JAQQLI010000007.1"/>
</dbReference>